<keyword evidence="6 8" id="KW-0804">Transcription</keyword>
<dbReference type="FunFam" id="1.10.260.40:FF:000002">
    <property type="entry name" value="HTH-type transcriptional repressor PurR"/>
    <property type="match status" value="1"/>
</dbReference>
<keyword evidence="2 8" id="KW-0678">Repressor</keyword>
<sequence length="340" mass="37817">MATIKDVAKQAGVSTTTVSHVINKTRFVAEETTKAVWNAIKELNYSPSAVARSLKINTTKSIGMIITTSESPFFAEIVLAVEEYCYRKGYSLFLCNTQNDPEKIQNHLDMLIKKRVDGILVMCSEYTNNSFDIFENTNIPMVIMDWGMSDERSDLILDHGFDGGYLATQHLIENGHKEIAVITGNLNKEIARTRFDGFKKALSDAGLALRDEWVLEGDFEPEGGYECMNNLLKSGQTLPTAVFCFNDVMALGAISAITESGLSVPQDISVIGYDNIHSSRFYAPPLTTVHQSKSRLGSAALELLLARIEDNEKAKEPKVLEFFPELVKRSSVRDLTIIKE</sequence>
<evidence type="ECO:0000256" key="7">
    <source>
        <dbReference type="ARBA" id="ARBA00057859"/>
    </source>
</evidence>
<keyword evidence="4 8" id="KW-0805">Transcription regulation</keyword>
<feature type="binding site" evidence="8">
    <location>
        <position position="73"/>
    </location>
    <ligand>
        <name>hypoxanthine</name>
        <dbReference type="ChEBI" id="CHEBI:17368"/>
    </ligand>
</feature>
<keyword evidence="5 8" id="KW-0238">DNA-binding</keyword>
<dbReference type="InterPro" id="IPR000843">
    <property type="entry name" value="HTH_LacI"/>
</dbReference>
<dbReference type="InterPro" id="IPR010982">
    <property type="entry name" value="Lambda_DNA-bd_dom_sf"/>
</dbReference>
<protein>
    <recommendedName>
        <fullName evidence="8">HTH-type transcriptional repressor PurR</fullName>
    </recommendedName>
    <alternativeName>
        <fullName evidence="8">Pur regulon repressor</fullName>
    </alternativeName>
    <alternativeName>
        <fullName evidence="8">Purine nucleotide synthesis repressor</fullName>
    </alternativeName>
</protein>
<evidence type="ECO:0000256" key="6">
    <source>
        <dbReference type="ARBA" id="ARBA00023163"/>
    </source>
</evidence>
<comment type="pathway">
    <text evidence="1 8">Purine metabolism; purine nucleotide biosynthesis [regulation].</text>
</comment>
<dbReference type="EMBL" id="CP015030">
    <property type="protein sequence ID" value="QIM66532.1"/>
    <property type="molecule type" value="Genomic_DNA"/>
</dbReference>
<dbReference type="SUPFAM" id="SSF53822">
    <property type="entry name" value="Periplasmic binding protein-like I"/>
    <property type="match status" value="1"/>
</dbReference>
<evidence type="ECO:0000256" key="3">
    <source>
        <dbReference type="ARBA" id="ARBA00022755"/>
    </source>
</evidence>
<evidence type="ECO:0000313" key="11">
    <source>
        <dbReference type="Proteomes" id="UP000501366"/>
    </source>
</evidence>
<keyword evidence="3 8" id="KW-0658">Purine biosynthesis</keyword>
<dbReference type="KEGG" id="mgra:A4G16_03665"/>
<feature type="binding site" evidence="8">
    <location>
        <position position="274"/>
    </location>
    <ligand>
        <name>hypoxanthine</name>
        <dbReference type="ChEBI" id="CHEBI:17368"/>
    </ligand>
</feature>
<dbReference type="SUPFAM" id="SSF47413">
    <property type="entry name" value="lambda repressor-like DNA-binding domains"/>
    <property type="match status" value="1"/>
</dbReference>
<feature type="binding site" evidence="8">
    <location>
        <position position="219"/>
    </location>
    <ligand>
        <name>hypoxanthine</name>
        <dbReference type="ChEBI" id="CHEBI:17368"/>
    </ligand>
</feature>
<feature type="binding site" evidence="8">
    <location>
        <position position="188"/>
    </location>
    <ligand>
        <name>hypoxanthine</name>
        <dbReference type="ChEBI" id="CHEBI:17368"/>
    </ligand>
</feature>
<evidence type="ECO:0000256" key="2">
    <source>
        <dbReference type="ARBA" id="ARBA00022491"/>
    </source>
</evidence>
<dbReference type="Gene3D" id="1.10.260.40">
    <property type="entry name" value="lambda repressor-like DNA-binding domains"/>
    <property type="match status" value="1"/>
</dbReference>
<dbReference type="PRINTS" id="PR00036">
    <property type="entry name" value="HTHLACI"/>
</dbReference>
<dbReference type="AlphaFoldDB" id="A0A6G8JH45"/>
<dbReference type="Pfam" id="PF13377">
    <property type="entry name" value="Peripla_BP_3"/>
    <property type="match status" value="1"/>
</dbReference>
<dbReference type="PANTHER" id="PTHR30146:SF148">
    <property type="entry name" value="HTH-TYPE TRANSCRIPTIONAL REPRESSOR PURR-RELATED"/>
    <property type="match status" value="1"/>
</dbReference>
<comment type="function">
    <text evidence="8">Is the main repressor of the genes involved in the de novo synthesis of purine nucleotides, regulating purB, purC, purEK, purF, purHD, purL, purMN and guaBA expression. PurR is allosterically activated to bind its cognate DNA by binding the purine corepressors, hypoxanthine or guanine, thereby effecting transcription repression.</text>
</comment>
<dbReference type="CDD" id="cd01392">
    <property type="entry name" value="HTH_LacI"/>
    <property type="match status" value="1"/>
</dbReference>
<reference evidence="10 11" key="1">
    <citation type="submission" date="2016-03" db="EMBL/GenBank/DDBJ databases">
        <authorList>
            <person name="Bojesen A.M."/>
            <person name="Planet P."/>
            <person name="Hansen M.J."/>
        </authorList>
    </citation>
    <scope>NUCLEOTIDE SEQUENCE [LARGE SCALE GENOMIC DNA]</scope>
    <source>
        <strain evidence="10 11">B 234/94</strain>
    </source>
</reference>
<dbReference type="PROSITE" id="PS00356">
    <property type="entry name" value="HTH_LACI_1"/>
    <property type="match status" value="1"/>
</dbReference>
<dbReference type="GO" id="GO:0045892">
    <property type="term" value="P:negative regulation of DNA-templated transcription"/>
    <property type="evidence" value="ECO:0007669"/>
    <property type="project" value="UniProtKB-UniRule"/>
</dbReference>
<dbReference type="RefSeq" id="WP_165888754.1">
    <property type="nucleotide sequence ID" value="NZ_CP015030.1"/>
</dbReference>
<dbReference type="GO" id="GO:0000976">
    <property type="term" value="F:transcription cis-regulatory region binding"/>
    <property type="evidence" value="ECO:0007669"/>
    <property type="project" value="TreeGrafter"/>
</dbReference>
<evidence type="ECO:0000256" key="4">
    <source>
        <dbReference type="ARBA" id="ARBA00023015"/>
    </source>
</evidence>
<comment type="domain">
    <text evidence="8">Consists of two structural and functional domains: an N-terminal DNA-binding domain, approximately the first 60 residues, and a larger C-terminal domain, approximately 280 residues, which imparts the function of corepressor binding and oligomerization.</text>
</comment>
<comment type="caution">
    <text evidence="8">Lacks conserved residue(s) required for the propagation of feature annotation.</text>
</comment>
<evidence type="ECO:0000313" key="10">
    <source>
        <dbReference type="EMBL" id="QIM66532.1"/>
    </source>
</evidence>
<dbReference type="Gene3D" id="3.40.50.2300">
    <property type="match status" value="2"/>
</dbReference>
<evidence type="ECO:0000256" key="5">
    <source>
        <dbReference type="ARBA" id="ARBA00023125"/>
    </source>
</evidence>
<comment type="subunit">
    <text evidence="8">Homodimer.</text>
</comment>
<dbReference type="NCBIfam" id="NF007979">
    <property type="entry name" value="PRK10703.1"/>
    <property type="match status" value="1"/>
</dbReference>
<dbReference type="InterPro" id="IPR028082">
    <property type="entry name" value="Peripla_BP_I"/>
</dbReference>
<evidence type="ECO:0000256" key="1">
    <source>
        <dbReference type="ARBA" id="ARBA00004693"/>
    </source>
</evidence>
<feature type="DNA-binding region" evidence="8">
    <location>
        <begin position="48"/>
        <end position="56"/>
    </location>
</feature>
<evidence type="ECO:0000259" key="9">
    <source>
        <dbReference type="PROSITE" id="PS50932"/>
    </source>
</evidence>
<dbReference type="Proteomes" id="UP000501366">
    <property type="component" value="Chromosome"/>
</dbReference>
<dbReference type="HAMAP" id="MF_01277">
    <property type="entry name" value="HTH_type_PurR"/>
    <property type="match status" value="1"/>
</dbReference>
<accession>A0A6G8JH45</accession>
<organism evidence="10 11">
    <name type="scientific">Mannheimia granulomatis</name>
    <dbReference type="NCBI Taxonomy" id="85402"/>
    <lineage>
        <taxon>Bacteria</taxon>
        <taxon>Pseudomonadati</taxon>
        <taxon>Pseudomonadota</taxon>
        <taxon>Gammaproteobacteria</taxon>
        <taxon>Pasteurellales</taxon>
        <taxon>Pasteurellaceae</taxon>
        <taxon>Mannheimia</taxon>
    </lineage>
</organism>
<dbReference type="PROSITE" id="PS50932">
    <property type="entry name" value="HTH_LACI_2"/>
    <property type="match status" value="1"/>
</dbReference>
<dbReference type="InterPro" id="IPR023588">
    <property type="entry name" value="Tscrpt_reg_HTH_PurR"/>
</dbReference>
<gene>
    <name evidence="8" type="primary">purR</name>
    <name evidence="10" type="ORF">A4G16_03665</name>
</gene>
<dbReference type="GO" id="GO:0003700">
    <property type="term" value="F:DNA-binding transcription factor activity"/>
    <property type="evidence" value="ECO:0007669"/>
    <property type="project" value="TreeGrafter"/>
</dbReference>
<dbReference type="UniPathway" id="UPA00488"/>
<feature type="domain" description="HTH lacI-type" evidence="9">
    <location>
        <begin position="2"/>
        <end position="56"/>
    </location>
</feature>
<feature type="DNA-binding region" description="H-T-H motif" evidence="8">
    <location>
        <begin position="4"/>
        <end position="23"/>
    </location>
</feature>
<dbReference type="GO" id="GO:0006164">
    <property type="term" value="P:purine nucleotide biosynthetic process"/>
    <property type="evidence" value="ECO:0007669"/>
    <property type="project" value="UniProtKB-UniPathway"/>
</dbReference>
<dbReference type="CDD" id="cd06275">
    <property type="entry name" value="PBP1_PurR"/>
    <property type="match status" value="1"/>
</dbReference>
<comment type="function">
    <text evidence="7">Transcriptional repressor for the ribose rbsDACBK operon.</text>
</comment>
<dbReference type="InterPro" id="IPR057343">
    <property type="entry name" value="PurR_sensor_dom"/>
</dbReference>
<evidence type="ECO:0000256" key="8">
    <source>
        <dbReference type="HAMAP-Rule" id="MF_01277"/>
    </source>
</evidence>
<dbReference type="SMART" id="SM00354">
    <property type="entry name" value="HTH_LACI"/>
    <property type="match status" value="1"/>
</dbReference>
<dbReference type="Pfam" id="PF00356">
    <property type="entry name" value="LacI"/>
    <property type="match status" value="1"/>
</dbReference>
<dbReference type="PANTHER" id="PTHR30146">
    <property type="entry name" value="LACI-RELATED TRANSCRIPTIONAL REPRESSOR"/>
    <property type="match status" value="1"/>
</dbReference>
<name>A0A6G8JH45_9PAST</name>
<proteinExistence type="inferred from homology"/>
<dbReference type="InterPro" id="IPR046335">
    <property type="entry name" value="LacI/GalR-like_sensor"/>
</dbReference>